<feature type="domain" description="FAD/NAD(P)-binding" evidence="5">
    <location>
        <begin position="3"/>
        <end position="299"/>
    </location>
</feature>
<dbReference type="PANTHER" id="PTHR43557:SF2">
    <property type="entry name" value="RIESKE DOMAIN-CONTAINING PROTEIN-RELATED"/>
    <property type="match status" value="1"/>
</dbReference>
<dbReference type="OrthoDB" id="1145at2"/>
<evidence type="ECO:0000259" key="5">
    <source>
        <dbReference type="Pfam" id="PF07992"/>
    </source>
</evidence>
<keyword evidence="4" id="KW-0560">Oxidoreductase</keyword>
<dbReference type="AlphaFoldDB" id="A0A5S4G5L0"/>
<dbReference type="Pfam" id="PF14759">
    <property type="entry name" value="Reductase_C"/>
    <property type="match status" value="1"/>
</dbReference>
<dbReference type="GO" id="GO:0016651">
    <property type="term" value="F:oxidoreductase activity, acting on NAD(P)H"/>
    <property type="evidence" value="ECO:0007669"/>
    <property type="project" value="TreeGrafter"/>
</dbReference>
<reference evidence="7 8" key="1">
    <citation type="submission" date="2019-05" db="EMBL/GenBank/DDBJ databases">
        <title>Draft genome sequence of Nonomuraea zeae DSM 100528.</title>
        <authorList>
            <person name="Saricaoglu S."/>
            <person name="Isik K."/>
        </authorList>
    </citation>
    <scope>NUCLEOTIDE SEQUENCE [LARGE SCALE GENOMIC DNA]</scope>
    <source>
        <strain evidence="7 8">DSM 100528</strain>
    </source>
</reference>
<organism evidence="7 8">
    <name type="scientific">Nonomuraea zeae</name>
    <dbReference type="NCBI Taxonomy" id="1642303"/>
    <lineage>
        <taxon>Bacteria</taxon>
        <taxon>Bacillati</taxon>
        <taxon>Actinomycetota</taxon>
        <taxon>Actinomycetes</taxon>
        <taxon>Streptosporangiales</taxon>
        <taxon>Streptosporangiaceae</taxon>
        <taxon>Nonomuraea</taxon>
    </lineage>
</organism>
<dbReference type="SUPFAM" id="SSF55424">
    <property type="entry name" value="FAD/NAD-linked reductases, dimerisation (C-terminal) domain"/>
    <property type="match status" value="1"/>
</dbReference>
<keyword evidence="8" id="KW-1185">Reference proteome</keyword>
<dbReference type="InterPro" id="IPR023753">
    <property type="entry name" value="FAD/NAD-binding_dom"/>
</dbReference>
<dbReference type="PRINTS" id="PR00368">
    <property type="entry name" value="FADPNR"/>
</dbReference>
<dbReference type="PRINTS" id="PR00411">
    <property type="entry name" value="PNDRDTASEI"/>
</dbReference>
<keyword evidence="2" id="KW-0285">Flavoprotein</keyword>
<proteinExistence type="predicted"/>
<accession>A0A5S4G5L0</accession>
<name>A0A5S4G5L0_9ACTN</name>
<dbReference type="GO" id="GO:0005737">
    <property type="term" value="C:cytoplasm"/>
    <property type="evidence" value="ECO:0007669"/>
    <property type="project" value="TreeGrafter"/>
</dbReference>
<comment type="caution">
    <text evidence="7">The sequence shown here is derived from an EMBL/GenBank/DDBJ whole genome shotgun (WGS) entry which is preliminary data.</text>
</comment>
<evidence type="ECO:0000259" key="6">
    <source>
        <dbReference type="Pfam" id="PF14759"/>
    </source>
</evidence>
<dbReference type="SUPFAM" id="SSF51905">
    <property type="entry name" value="FAD/NAD(P)-binding domain"/>
    <property type="match status" value="1"/>
</dbReference>
<keyword evidence="3" id="KW-0274">FAD</keyword>
<dbReference type="Proteomes" id="UP000306628">
    <property type="component" value="Unassembled WGS sequence"/>
</dbReference>
<evidence type="ECO:0000313" key="7">
    <source>
        <dbReference type="EMBL" id="TMR28287.1"/>
    </source>
</evidence>
<comment type="cofactor">
    <cofactor evidence="1">
        <name>FAD</name>
        <dbReference type="ChEBI" id="CHEBI:57692"/>
    </cofactor>
</comment>
<evidence type="ECO:0000256" key="2">
    <source>
        <dbReference type="ARBA" id="ARBA00022630"/>
    </source>
</evidence>
<dbReference type="EMBL" id="VCKX01000146">
    <property type="protein sequence ID" value="TMR28287.1"/>
    <property type="molecule type" value="Genomic_DNA"/>
</dbReference>
<dbReference type="Gene3D" id="3.30.390.30">
    <property type="match status" value="1"/>
</dbReference>
<dbReference type="PANTHER" id="PTHR43557">
    <property type="entry name" value="APOPTOSIS-INDUCING FACTOR 1"/>
    <property type="match status" value="1"/>
</dbReference>
<feature type="domain" description="Reductase C-terminal" evidence="6">
    <location>
        <begin position="318"/>
        <end position="387"/>
    </location>
</feature>
<dbReference type="RefSeq" id="WP_138694354.1">
    <property type="nucleotide sequence ID" value="NZ_JBHSAZ010000033.1"/>
</dbReference>
<dbReference type="Gene3D" id="3.50.50.60">
    <property type="entry name" value="FAD/NAD(P)-binding domain"/>
    <property type="match status" value="2"/>
</dbReference>
<protein>
    <submittedName>
        <fullName evidence="7">NAD(P)/FAD-dependent oxidoreductase</fullName>
    </submittedName>
</protein>
<gene>
    <name evidence="7" type="ORF">ETD85_36340</name>
</gene>
<evidence type="ECO:0000313" key="8">
    <source>
        <dbReference type="Proteomes" id="UP000306628"/>
    </source>
</evidence>
<dbReference type="Pfam" id="PF07992">
    <property type="entry name" value="Pyr_redox_2"/>
    <property type="match status" value="1"/>
</dbReference>
<dbReference type="InterPro" id="IPR036188">
    <property type="entry name" value="FAD/NAD-bd_sf"/>
</dbReference>
<evidence type="ECO:0000256" key="1">
    <source>
        <dbReference type="ARBA" id="ARBA00001974"/>
    </source>
</evidence>
<evidence type="ECO:0000256" key="4">
    <source>
        <dbReference type="ARBA" id="ARBA00023002"/>
    </source>
</evidence>
<dbReference type="InterPro" id="IPR028202">
    <property type="entry name" value="Reductase_C"/>
</dbReference>
<sequence>MSDVLIVGASAGGLAVAEALRRRGHEGELTVLGAEPHPPYDRPPLSKQVLAGAWESERAHLRPPSELAKLDARFVLGDPAVRLDAAARSVVTASGRTLRADNVVLATGLTPSRLRGQDDLAGVHVLRTLDDSLALRAHLLEGPRLVVVGEGVLGAEVAATARGLGLDVTLAGLGPAVLADQLGDPAATLLTRLHAGHGVRLRLGVAVEGLTGDGGRVTGVRLATGELLPADAVVVAVGSRPAVGWLAGSGLRVGDGVLCDSRCRAADGVYAVGDVASWEHEGLGRRLRLENRTNAVEQAQVVAANILGEHRPYVPVPYFWTDQYDVKIQVHGFLPKEAEAEVVEGDPEQNRFVTLHRVGGTVTGVLGWNMAKAARLHRRHVAEALNPATAP</sequence>
<dbReference type="InterPro" id="IPR016156">
    <property type="entry name" value="FAD/NAD-linked_Rdtase_dimer_sf"/>
</dbReference>
<evidence type="ECO:0000256" key="3">
    <source>
        <dbReference type="ARBA" id="ARBA00022827"/>
    </source>
</evidence>
<dbReference type="InterPro" id="IPR050446">
    <property type="entry name" value="FAD-oxidoreductase/Apoptosis"/>
</dbReference>